<protein>
    <submittedName>
        <fullName evidence="4">NADPH-dependent FMN reductase</fullName>
    </submittedName>
</protein>
<dbReference type="InterPro" id="IPR005025">
    <property type="entry name" value="FMN_Rdtase-like_dom"/>
</dbReference>
<dbReference type="EMBL" id="QJKI01000017">
    <property type="protein sequence ID" value="PXX77419.1"/>
    <property type="molecule type" value="Genomic_DNA"/>
</dbReference>
<dbReference type="Pfam" id="PF03358">
    <property type="entry name" value="FMN_red"/>
    <property type="match status" value="1"/>
</dbReference>
<reference evidence="4 5" key="1">
    <citation type="submission" date="2018-05" db="EMBL/GenBank/DDBJ databases">
        <title>Genomic Encyclopedia of Type Strains, Phase IV (KMG-IV): sequencing the most valuable type-strain genomes for metagenomic binning, comparative biology and taxonomic classification.</title>
        <authorList>
            <person name="Goeker M."/>
        </authorList>
    </citation>
    <scope>NUCLEOTIDE SEQUENCE [LARGE SCALE GENOMIC DNA]</scope>
    <source>
        <strain evidence="4 5">DSM 29661</strain>
    </source>
</reference>
<sequence>MTEPLAALSADKNFPTVLVVYASQSGRTARLAQAAADGARQAEPGARVWLRPALEACVEDLLAADALLLATPENFGYMAGALKDFFDRTYYPAQGRCQGLPYAVMVCAGNDGRGAIAAIERIAIGYGWRAVAPPLRVVGEPDAQALADAAELGGGLAAGVALGIC</sequence>
<evidence type="ECO:0000313" key="4">
    <source>
        <dbReference type="EMBL" id="PXX77419.1"/>
    </source>
</evidence>
<dbReference type="OrthoDB" id="5736081at2"/>
<dbReference type="RefSeq" id="WP_110391381.1">
    <property type="nucleotide sequence ID" value="NZ_QJKI01000017.1"/>
</dbReference>
<accession>A0A318KI48</accession>
<organism evidence="4 5">
    <name type="scientific">Rivihabitans pingtungensis</name>
    <dbReference type="NCBI Taxonomy" id="1054498"/>
    <lineage>
        <taxon>Bacteria</taxon>
        <taxon>Pseudomonadati</taxon>
        <taxon>Pseudomonadota</taxon>
        <taxon>Betaproteobacteria</taxon>
        <taxon>Neisseriales</taxon>
        <taxon>Aquaspirillaceae</taxon>
        <taxon>Rivihabitans</taxon>
    </lineage>
</organism>
<dbReference type="Proteomes" id="UP000247555">
    <property type="component" value="Unassembled WGS sequence"/>
</dbReference>
<evidence type="ECO:0000256" key="1">
    <source>
        <dbReference type="ARBA" id="ARBA00022630"/>
    </source>
</evidence>
<evidence type="ECO:0000256" key="2">
    <source>
        <dbReference type="ARBA" id="ARBA00022643"/>
    </source>
</evidence>
<dbReference type="GO" id="GO:0016491">
    <property type="term" value="F:oxidoreductase activity"/>
    <property type="evidence" value="ECO:0007669"/>
    <property type="project" value="InterPro"/>
</dbReference>
<dbReference type="AlphaFoldDB" id="A0A318KI48"/>
<dbReference type="InterPro" id="IPR008254">
    <property type="entry name" value="Flavodoxin/NO_synth"/>
</dbReference>
<evidence type="ECO:0000313" key="5">
    <source>
        <dbReference type="Proteomes" id="UP000247555"/>
    </source>
</evidence>
<keyword evidence="2" id="KW-0288">FMN</keyword>
<gene>
    <name evidence="4" type="ORF">DFR34_11723</name>
</gene>
<dbReference type="PROSITE" id="PS50902">
    <property type="entry name" value="FLAVODOXIN_LIKE"/>
    <property type="match status" value="1"/>
</dbReference>
<dbReference type="Gene3D" id="3.40.50.360">
    <property type="match status" value="1"/>
</dbReference>
<comment type="caution">
    <text evidence="4">The sequence shown here is derived from an EMBL/GenBank/DDBJ whole genome shotgun (WGS) entry which is preliminary data.</text>
</comment>
<feature type="domain" description="Flavodoxin-like" evidence="3">
    <location>
        <begin position="17"/>
        <end position="157"/>
    </location>
</feature>
<keyword evidence="5" id="KW-1185">Reference proteome</keyword>
<name>A0A318KI48_9NEIS</name>
<dbReference type="SUPFAM" id="SSF52218">
    <property type="entry name" value="Flavoproteins"/>
    <property type="match status" value="1"/>
</dbReference>
<evidence type="ECO:0000259" key="3">
    <source>
        <dbReference type="PROSITE" id="PS50902"/>
    </source>
</evidence>
<keyword evidence="1" id="KW-0285">Flavoprotein</keyword>
<dbReference type="GO" id="GO:0010181">
    <property type="term" value="F:FMN binding"/>
    <property type="evidence" value="ECO:0007669"/>
    <property type="project" value="InterPro"/>
</dbReference>
<proteinExistence type="predicted"/>
<dbReference type="InterPro" id="IPR029039">
    <property type="entry name" value="Flavoprotein-like_sf"/>
</dbReference>